<dbReference type="Gene3D" id="3.30.70.270">
    <property type="match status" value="2"/>
</dbReference>
<keyword evidence="3" id="KW-0808">Transferase</keyword>
<evidence type="ECO:0000313" key="10">
    <source>
        <dbReference type="EMBL" id="NXH87769.1"/>
    </source>
</evidence>
<comment type="caution">
    <text evidence="10">The sequence shown here is derived from an EMBL/GenBank/DDBJ whole genome shotgun (WGS) entry which is preliminary data.</text>
</comment>
<dbReference type="GO" id="GO:0003964">
    <property type="term" value="F:RNA-directed DNA polymerase activity"/>
    <property type="evidence" value="ECO:0007669"/>
    <property type="project" value="UniProtKB-KW"/>
</dbReference>
<protein>
    <recommendedName>
        <fullName evidence="2">ribonuclease H</fullName>
        <ecNumber evidence="2">3.1.26.4</ecNumber>
    </recommendedName>
</protein>
<evidence type="ECO:0000256" key="1">
    <source>
        <dbReference type="ARBA" id="ARBA00010879"/>
    </source>
</evidence>
<name>A0A7K9NKX9_9CORV</name>
<comment type="similarity">
    <text evidence="1">Belongs to the beta type-B retroviral polymerase family. HERV class-II K(HML-2) pol subfamily.</text>
</comment>
<feature type="non-terminal residue" evidence="10">
    <location>
        <position position="305"/>
    </location>
</feature>
<organism evidence="10 11">
    <name type="scientific">Edolisoma coerulescens</name>
    <dbReference type="NCBI Taxonomy" id="2585810"/>
    <lineage>
        <taxon>Eukaryota</taxon>
        <taxon>Metazoa</taxon>
        <taxon>Chordata</taxon>
        <taxon>Craniata</taxon>
        <taxon>Vertebrata</taxon>
        <taxon>Euteleostomi</taxon>
        <taxon>Archelosauria</taxon>
        <taxon>Archosauria</taxon>
        <taxon>Dinosauria</taxon>
        <taxon>Saurischia</taxon>
        <taxon>Theropoda</taxon>
        <taxon>Coelurosauria</taxon>
        <taxon>Aves</taxon>
        <taxon>Neognathae</taxon>
        <taxon>Neoaves</taxon>
        <taxon>Telluraves</taxon>
        <taxon>Australaves</taxon>
        <taxon>Passeriformes</taxon>
        <taxon>Corvoidea</taxon>
        <taxon>Campephagidae</taxon>
        <taxon>Edolisoma</taxon>
    </lineage>
</organism>
<dbReference type="GO" id="GO:0035613">
    <property type="term" value="F:RNA stem-loop binding"/>
    <property type="evidence" value="ECO:0007669"/>
    <property type="project" value="TreeGrafter"/>
</dbReference>
<dbReference type="InterPro" id="IPR043502">
    <property type="entry name" value="DNA/RNA_pol_sf"/>
</dbReference>
<dbReference type="EC" id="3.1.26.4" evidence="2"/>
<keyword evidence="8" id="KW-0695">RNA-directed DNA polymerase</keyword>
<evidence type="ECO:0000256" key="8">
    <source>
        <dbReference type="ARBA" id="ARBA00022918"/>
    </source>
</evidence>
<dbReference type="Gene3D" id="3.10.10.10">
    <property type="entry name" value="HIV Type 1 Reverse Transcriptase, subunit A, domain 1"/>
    <property type="match status" value="1"/>
</dbReference>
<dbReference type="SUPFAM" id="SSF56672">
    <property type="entry name" value="DNA/RNA polymerases"/>
    <property type="match status" value="1"/>
</dbReference>
<evidence type="ECO:0000259" key="9">
    <source>
        <dbReference type="PROSITE" id="PS50878"/>
    </source>
</evidence>
<keyword evidence="11" id="KW-1185">Reference proteome</keyword>
<reference evidence="10 11" key="1">
    <citation type="submission" date="2019-09" db="EMBL/GenBank/DDBJ databases">
        <title>Bird 10,000 Genomes (B10K) Project - Family phase.</title>
        <authorList>
            <person name="Zhang G."/>
        </authorList>
    </citation>
    <scope>NUCLEOTIDE SEQUENCE [LARGE SCALE GENOMIC DNA]</scope>
    <source>
        <strain evidence="10">B10K-DU-001-25</strain>
        <tissue evidence="10">Muscle</tissue>
    </source>
</reference>
<evidence type="ECO:0000256" key="4">
    <source>
        <dbReference type="ARBA" id="ARBA00022695"/>
    </source>
</evidence>
<dbReference type="PROSITE" id="PS50878">
    <property type="entry name" value="RT_POL"/>
    <property type="match status" value="1"/>
</dbReference>
<keyword evidence="4" id="KW-0548">Nucleotidyltransferase</keyword>
<dbReference type="PANTHER" id="PTHR41694:SF3">
    <property type="entry name" value="RNA-DIRECTED DNA POLYMERASE-RELATED"/>
    <property type="match status" value="1"/>
</dbReference>
<dbReference type="GO" id="GO:0004523">
    <property type="term" value="F:RNA-DNA hybrid ribonuclease activity"/>
    <property type="evidence" value="ECO:0007669"/>
    <property type="project" value="UniProtKB-EC"/>
</dbReference>
<dbReference type="PANTHER" id="PTHR41694">
    <property type="entry name" value="ENDOGENOUS RETROVIRUS GROUP K MEMBER POL PROTEIN"/>
    <property type="match status" value="1"/>
</dbReference>
<dbReference type="AlphaFoldDB" id="A0A7K9NKX9"/>
<evidence type="ECO:0000256" key="3">
    <source>
        <dbReference type="ARBA" id="ARBA00022679"/>
    </source>
</evidence>
<proteinExistence type="inferred from homology"/>
<dbReference type="InterPro" id="IPR043128">
    <property type="entry name" value="Rev_trsase/Diguanyl_cyclase"/>
</dbReference>
<dbReference type="Proteomes" id="UP000526889">
    <property type="component" value="Unassembled WGS sequence"/>
</dbReference>
<dbReference type="Pfam" id="PF06817">
    <property type="entry name" value="RVT_thumb"/>
    <property type="match status" value="1"/>
</dbReference>
<keyword evidence="5" id="KW-0540">Nuclease</keyword>
<evidence type="ECO:0000256" key="7">
    <source>
        <dbReference type="ARBA" id="ARBA00022801"/>
    </source>
</evidence>
<dbReference type="Pfam" id="PF00078">
    <property type="entry name" value="RVT_1"/>
    <property type="match status" value="1"/>
</dbReference>
<keyword evidence="7" id="KW-0378">Hydrolase</keyword>
<gene>
    <name evidence="10" type="primary">Ervk11</name>
    <name evidence="10" type="ORF">EDOCOE_R14821</name>
</gene>
<feature type="non-terminal residue" evidence="10">
    <location>
        <position position="1"/>
    </location>
</feature>
<dbReference type="InterPro" id="IPR000477">
    <property type="entry name" value="RT_dom"/>
</dbReference>
<sequence>DTPVWVVQWPLKGEKLTQAEKLVDEQLKLGHTVLSTSLWNTPIIVIPKKSGKWQQLQDLKAINRVIEPMGALQPGLPSPSMIPQDWPIVVISLKDCFFMIALHPEDCYHFTFSLPSVNCEAPMKRYHRIVLPQGMKNSLTIWQLFVANALEPVRQKFCNALIYRYMDDILIASQHQAELDTILSHMVPRLESSPEKVQKMARWKYLGWFVSEKSIHPQSLKLVLSVKTLHDLQKLLGTKNLVWTMLGITNDEMTPLFDLLKGDTDLLSAQTLTKERHLALERVADKISSYNAARYVEDLPVTLFV</sequence>
<dbReference type="InterPro" id="IPR010661">
    <property type="entry name" value="RVT_thumb"/>
</dbReference>
<evidence type="ECO:0000313" key="11">
    <source>
        <dbReference type="Proteomes" id="UP000526889"/>
    </source>
</evidence>
<feature type="domain" description="Reverse transcriptase" evidence="9">
    <location>
        <begin position="27"/>
        <end position="210"/>
    </location>
</feature>
<evidence type="ECO:0000256" key="5">
    <source>
        <dbReference type="ARBA" id="ARBA00022722"/>
    </source>
</evidence>
<evidence type="ECO:0000256" key="6">
    <source>
        <dbReference type="ARBA" id="ARBA00022759"/>
    </source>
</evidence>
<evidence type="ECO:0000256" key="2">
    <source>
        <dbReference type="ARBA" id="ARBA00012180"/>
    </source>
</evidence>
<dbReference type="EMBL" id="VWZW01005091">
    <property type="protein sequence ID" value="NXH87769.1"/>
    <property type="molecule type" value="Genomic_DNA"/>
</dbReference>
<keyword evidence="6" id="KW-0255">Endonuclease</keyword>
<accession>A0A7K9NKX9</accession>